<dbReference type="InterPro" id="IPR058245">
    <property type="entry name" value="NreC/VraR/RcsB-like_REC"/>
</dbReference>
<dbReference type="Pfam" id="PF00196">
    <property type="entry name" value="GerE"/>
    <property type="match status" value="1"/>
</dbReference>
<organism evidence="6 7">
    <name type="scientific">Nitratidesulfovibrio liaohensis</name>
    <dbReference type="NCBI Taxonomy" id="2604158"/>
    <lineage>
        <taxon>Bacteria</taxon>
        <taxon>Pseudomonadati</taxon>
        <taxon>Thermodesulfobacteriota</taxon>
        <taxon>Desulfovibrionia</taxon>
        <taxon>Desulfovibrionales</taxon>
        <taxon>Desulfovibrionaceae</taxon>
        <taxon>Nitratidesulfovibrio</taxon>
    </lineage>
</organism>
<comment type="caution">
    <text evidence="3">Lacks conserved residue(s) required for the propagation of feature annotation.</text>
</comment>
<evidence type="ECO:0000256" key="2">
    <source>
        <dbReference type="ARBA" id="ARBA00023125"/>
    </source>
</evidence>
<dbReference type="PRINTS" id="PR00038">
    <property type="entry name" value="HTHLUXR"/>
</dbReference>
<dbReference type="EMBL" id="CP133659">
    <property type="protein sequence ID" value="WMW66783.1"/>
    <property type="molecule type" value="Genomic_DNA"/>
</dbReference>
<keyword evidence="7" id="KW-1185">Reference proteome</keyword>
<dbReference type="SMART" id="SM00421">
    <property type="entry name" value="HTH_LUXR"/>
    <property type="match status" value="1"/>
</dbReference>
<dbReference type="InterPro" id="IPR039420">
    <property type="entry name" value="WalR-like"/>
</dbReference>
<dbReference type="Gene3D" id="3.40.50.2300">
    <property type="match status" value="1"/>
</dbReference>
<keyword evidence="1" id="KW-0597">Phosphoprotein</keyword>
<sequence length="231" mass="25182">MEGGRNVFIAAHQPLMREGLKVLLRGLDGVRVCGEASDGRAALEGCERLGADLAVIECGLPLLDGVCVMRLLKRRHPARRVLAIGGDDPAMLHPALEAGADGYLLPEASADEVRLAVRALLAGGGWLSPWAAREVLRDRRNAAEAEPAERKRDALALLTPREREVLHLVAEGYRNREIAGLLVVSDRTVEKHRANLFRKLSLHSQADARAWAEARGFALRPRPRGERLGLG</sequence>
<evidence type="ECO:0000259" key="5">
    <source>
        <dbReference type="PROSITE" id="PS50110"/>
    </source>
</evidence>
<gene>
    <name evidence="6" type="ORF">KPS_001398</name>
</gene>
<dbReference type="PROSITE" id="PS50110">
    <property type="entry name" value="RESPONSE_REGULATORY"/>
    <property type="match status" value="1"/>
</dbReference>
<dbReference type="PANTHER" id="PTHR43214:SF43">
    <property type="entry name" value="TWO-COMPONENT RESPONSE REGULATOR"/>
    <property type="match status" value="1"/>
</dbReference>
<dbReference type="CDD" id="cd17535">
    <property type="entry name" value="REC_NarL-like"/>
    <property type="match status" value="1"/>
</dbReference>
<feature type="domain" description="Response regulatory" evidence="5">
    <location>
        <begin position="6"/>
        <end position="121"/>
    </location>
</feature>
<dbReference type="SUPFAM" id="SSF46894">
    <property type="entry name" value="C-terminal effector domain of the bipartite response regulators"/>
    <property type="match status" value="1"/>
</dbReference>
<dbReference type="Proteomes" id="UP001180616">
    <property type="component" value="Chromosome"/>
</dbReference>
<dbReference type="InterPro" id="IPR001789">
    <property type="entry name" value="Sig_transdc_resp-reg_receiver"/>
</dbReference>
<dbReference type="Pfam" id="PF00072">
    <property type="entry name" value="Response_reg"/>
    <property type="match status" value="1"/>
</dbReference>
<dbReference type="PROSITE" id="PS50043">
    <property type="entry name" value="HTH_LUXR_2"/>
    <property type="match status" value="1"/>
</dbReference>
<dbReference type="PROSITE" id="PS00622">
    <property type="entry name" value="HTH_LUXR_1"/>
    <property type="match status" value="1"/>
</dbReference>
<dbReference type="SUPFAM" id="SSF52172">
    <property type="entry name" value="CheY-like"/>
    <property type="match status" value="1"/>
</dbReference>
<evidence type="ECO:0000259" key="4">
    <source>
        <dbReference type="PROSITE" id="PS50043"/>
    </source>
</evidence>
<dbReference type="InterPro" id="IPR016032">
    <property type="entry name" value="Sig_transdc_resp-reg_C-effctor"/>
</dbReference>
<dbReference type="CDD" id="cd06170">
    <property type="entry name" value="LuxR_C_like"/>
    <property type="match status" value="1"/>
</dbReference>
<dbReference type="SMART" id="SM00448">
    <property type="entry name" value="REC"/>
    <property type="match status" value="1"/>
</dbReference>
<keyword evidence="2" id="KW-0238">DNA-binding</keyword>
<accession>A0ABY9R6W4</accession>
<feature type="domain" description="HTH luxR-type" evidence="4">
    <location>
        <begin position="151"/>
        <end position="216"/>
    </location>
</feature>
<evidence type="ECO:0000256" key="1">
    <source>
        <dbReference type="ARBA" id="ARBA00022553"/>
    </source>
</evidence>
<protein>
    <submittedName>
        <fullName evidence="6">Response regulator transcription factor</fullName>
    </submittedName>
</protein>
<dbReference type="InterPro" id="IPR011006">
    <property type="entry name" value="CheY-like_superfamily"/>
</dbReference>
<evidence type="ECO:0000313" key="7">
    <source>
        <dbReference type="Proteomes" id="UP001180616"/>
    </source>
</evidence>
<evidence type="ECO:0000256" key="3">
    <source>
        <dbReference type="PROSITE-ProRule" id="PRU00169"/>
    </source>
</evidence>
<name>A0ABY9R6W4_9BACT</name>
<evidence type="ECO:0000313" key="6">
    <source>
        <dbReference type="EMBL" id="WMW66783.1"/>
    </source>
</evidence>
<proteinExistence type="predicted"/>
<dbReference type="PANTHER" id="PTHR43214">
    <property type="entry name" value="TWO-COMPONENT RESPONSE REGULATOR"/>
    <property type="match status" value="1"/>
</dbReference>
<reference evidence="6" key="1">
    <citation type="submission" date="2023-09" db="EMBL/GenBank/DDBJ databases">
        <authorList>
            <consortium name="CW5 consortium"/>
            <person name="Lu C.-W."/>
        </authorList>
    </citation>
    <scope>NUCLEOTIDE SEQUENCE</scope>
    <source>
        <strain evidence="6">KPS</strain>
    </source>
</reference>
<dbReference type="InterPro" id="IPR000792">
    <property type="entry name" value="Tscrpt_reg_LuxR_C"/>
</dbReference>
<dbReference type="RefSeq" id="WP_309542645.1">
    <property type="nucleotide sequence ID" value="NZ_CP133659.1"/>
</dbReference>